<evidence type="ECO:0000313" key="1">
    <source>
        <dbReference type="Proteomes" id="UP000095286"/>
    </source>
</evidence>
<name>A0AC35U4I5_9BILA</name>
<reference evidence="2" key="1">
    <citation type="submission" date="2016-11" db="UniProtKB">
        <authorList>
            <consortium name="WormBaseParasite"/>
        </authorList>
    </citation>
    <scope>IDENTIFICATION</scope>
    <source>
        <strain evidence="2">KR3021</strain>
    </source>
</reference>
<accession>A0AC35U4I5</accession>
<evidence type="ECO:0000313" key="2">
    <source>
        <dbReference type="WBParaSite" id="RSKR_0000778500.1"/>
    </source>
</evidence>
<proteinExistence type="predicted"/>
<dbReference type="Proteomes" id="UP000095286">
    <property type="component" value="Unplaced"/>
</dbReference>
<dbReference type="WBParaSite" id="RSKR_0000778500.1">
    <property type="protein sequence ID" value="RSKR_0000778500.1"/>
    <property type="gene ID" value="RSKR_0000778500"/>
</dbReference>
<sequence>MSSTKNRGSITLLVGPMFSGKTTELFRQANMYMLKGKKVALVRYAKDNRYSDNLASTHDKRTMKAISAIHLSEVFDKLMECEVVVIDEGQFFDDVTSVCDELANAGKIVVVSTLNGDFQRKPFDSVVPLFPLVDKIVKLNAVCMPCGNKAIYTFRTVLNSEVEVIGGSDMYKAVCRECYFKLKEEQSKAQLEKQRSQILHSIEAVSIMSMNSPLSCVESENIDPSLNVIRQMNDR</sequence>
<protein>
    <submittedName>
        <fullName evidence="2">Thymidine kinase</fullName>
    </submittedName>
</protein>
<organism evidence="1 2">
    <name type="scientific">Rhabditophanes sp. KR3021</name>
    <dbReference type="NCBI Taxonomy" id="114890"/>
    <lineage>
        <taxon>Eukaryota</taxon>
        <taxon>Metazoa</taxon>
        <taxon>Ecdysozoa</taxon>
        <taxon>Nematoda</taxon>
        <taxon>Chromadorea</taxon>
        <taxon>Rhabditida</taxon>
        <taxon>Tylenchina</taxon>
        <taxon>Panagrolaimomorpha</taxon>
        <taxon>Strongyloidoidea</taxon>
        <taxon>Alloionematidae</taxon>
        <taxon>Rhabditophanes</taxon>
    </lineage>
</organism>